<dbReference type="EMBL" id="CAJJDN010000058">
    <property type="protein sequence ID" value="CAD8092096.1"/>
    <property type="molecule type" value="Genomic_DNA"/>
</dbReference>
<accession>A0A8S1NP15</accession>
<sequence length="78" mass="9490">MIFYLDPFFDNLIQIFKLLQVIWSMLLLQSLNFYKLYSLNNKSSINSETAAKFQNLFFFMPQILQEVNLMIYFNKEFK</sequence>
<keyword evidence="2" id="KW-1185">Reference proteome</keyword>
<dbReference type="Proteomes" id="UP000692954">
    <property type="component" value="Unassembled WGS sequence"/>
</dbReference>
<organism evidence="1 2">
    <name type="scientific">Paramecium sonneborni</name>
    <dbReference type="NCBI Taxonomy" id="65129"/>
    <lineage>
        <taxon>Eukaryota</taxon>
        <taxon>Sar</taxon>
        <taxon>Alveolata</taxon>
        <taxon>Ciliophora</taxon>
        <taxon>Intramacronucleata</taxon>
        <taxon>Oligohymenophorea</taxon>
        <taxon>Peniculida</taxon>
        <taxon>Parameciidae</taxon>
        <taxon>Paramecium</taxon>
    </lineage>
</organism>
<dbReference type="AlphaFoldDB" id="A0A8S1NP15"/>
<evidence type="ECO:0000313" key="2">
    <source>
        <dbReference type="Proteomes" id="UP000692954"/>
    </source>
</evidence>
<comment type="caution">
    <text evidence="1">The sequence shown here is derived from an EMBL/GenBank/DDBJ whole genome shotgun (WGS) entry which is preliminary data.</text>
</comment>
<name>A0A8S1NP15_9CILI</name>
<reference evidence="1" key="1">
    <citation type="submission" date="2021-01" db="EMBL/GenBank/DDBJ databases">
        <authorList>
            <consortium name="Genoscope - CEA"/>
            <person name="William W."/>
        </authorList>
    </citation>
    <scope>NUCLEOTIDE SEQUENCE</scope>
</reference>
<proteinExistence type="predicted"/>
<protein>
    <submittedName>
        <fullName evidence="1">Uncharacterized protein</fullName>
    </submittedName>
</protein>
<evidence type="ECO:0000313" key="1">
    <source>
        <dbReference type="EMBL" id="CAD8092096.1"/>
    </source>
</evidence>
<gene>
    <name evidence="1" type="ORF">PSON_ATCC_30995.1.T0580216</name>
</gene>